<dbReference type="InterPro" id="IPR001969">
    <property type="entry name" value="Aspartic_peptidase_AS"/>
</dbReference>
<evidence type="ECO:0000256" key="2">
    <source>
        <dbReference type="ARBA" id="ARBA00007447"/>
    </source>
</evidence>
<dbReference type="EC" id="3.4.23.21" evidence="3"/>
<dbReference type="Gene3D" id="2.40.70.10">
    <property type="entry name" value="Acid Proteases"/>
    <property type="match status" value="4"/>
</dbReference>
<dbReference type="InterPro" id="IPR033121">
    <property type="entry name" value="PEPTIDASE_A1"/>
</dbReference>
<evidence type="ECO:0000256" key="6">
    <source>
        <dbReference type="SAM" id="SignalP"/>
    </source>
</evidence>
<dbReference type="Pfam" id="PF00026">
    <property type="entry name" value="Asp"/>
    <property type="match status" value="2"/>
</dbReference>
<dbReference type="PROSITE" id="PS00141">
    <property type="entry name" value="ASP_PROTEASE"/>
    <property type="match status" value="4"/>
</dbReference>
<accession>A0ABP9YEN3</accession>
<evidence type="ECO:0000313" key="9">
    <source>
        <dbReference type="Proteomes" id="UP001476247"/>
    </source>
</evidence>
<dbReference type="PRINTS" id="PR00792">
    <property type="entry name" value="PEPSIN"/>
</dbReference>
<comment type="caution">
    <text evidence="8">The sequence shown here is derived from an EMBL/GenBank/DDBJ whole genome shotgun (WGS) entry which is preliminary data.</text>
</comment>
<keyword evidence="4 5" id="KW-0064">Aspartyl protease</keyword>
<keyword evidence="9" id="KW-1185">Reference proteome</keyword>
<evidence type="ECO:0000259" key="7">
    <source>
        <dbReference type="PROSITE" id="PS51767"/>
    </source>
</evidence>
<evidence type="ECO:0000256" key="1">
    <source>
        <dbReference type="ARBA" id="ARBA00001130"/>
    </source>
</evidence>
<name>A0ABP9YEN3_9FUNG</name>
<reference evidence="8 9" key="1">
    <citation type="submission" date="2024-04" db="EMBL/GenBank/DDBJ databases">
        <title>genome sequences of Mucor flavus KT1a and Helicostylum pulchrum KT1b strains isolation_sourced from the surface of a dry-aged beef.</title>
        <authorList>
            <person name="Toyotome T."/>
            <person name="Hosono M."/>
            <person name="Torimaru M."/>
            <person name="Fukuda K."/>
            <person name="Mikami N."/>
        </authorList>
    </citation>
    <scope>NUCLEOTIDE SEQUENCE [LARGE SCALE GENOMIC DNA]</scope>
    <source>
        <strain evidence="8 9">KT1b</strain>
    </source>
</reference>
<comment type="similarity">
    <text evidence="2 5">Belongs to the peptidase A1 family.</text>
</comment>
<dbReference type="InterPro" id="IPR034164">
    <property type="entry name" value="Pepsin-like_dom"/>
</dbReference>
<dbReference type="InterPro" id="IPR001461">
    <property type="entry name" value="Aspartic_peptidase_A1"/>
</dbReference>
<dbReference type="EMBL" id="BAABUJ010000045">
    <property type="protein sequence ID" value="GAA5805412.1"/>
    <property type="molecule type" value="Genomic_DNA"/>
</dbReference>
<comment type="catalytic activity">
    <reaction evidence="1">
        <text>Hydrolysis of proteins with broad specificity similar to that of pepsin A, preferring hydrophobic residues at P1 and P1'. Clots milk and activates trypsinogen. Does not cleave 4-Gln-|-His-5, but does cleave 10-His-|-Leu-11 and 12-Val-|-Glu-13 in B chain of insulin.</text>
        <dbReference type="EC" id="3.4.23.21"/>
    </reaction>
</comment>
<keyword evidence="6" id="KW-0732">Signal</keyword>
<feature type="domain" description="Peptidase A1" evidence="7">
    <location>
        <begin position="56"/>
        <end position="423"/>
    </location>
</feature>
<evidence type="ECO:0000313" key="8">
    <source>
        <dbReference type="EMBL" id="GAA5805412.1"/>
    </source>
</evidence>
<evidence type="ECO:0000256" key="5">
    <source>
        <dbReference type="RuleBase" id="RU000454"/>
    </source>
</evidence>
<evidence type="ECO:0000256" key="4">
    <source>
        <dbReference type="ARBA" id="ARBA00022750"/>
    </source>
</evidence>
<evidence type="ECO:0000256" key="3">
    <source>
        <dbReference type="ARBA" id="ARBA00013205"/>
    </source>
</evidence>
<keyword evidence="5" id="KW-0645">Protease</keyword>
<gene>
    <name evidence="8" type="ORF">HPULCUR_010928</name>
</gene>
<feature type="domain" description="Peptidase A1" evidence="7">
    <location>
        <begin position="514"/>
        <end position="897"/>
    </location>
</feature>
<proteinExistence type="inferred from homology"/>
<dbReference type="PANTHER" id="PTHR47966">
    <property type="entry name" value="BETA-SITE APP-CLEAVING ENZYME, ISOFORM A-RELATED"/>
    <property type="match status" value="1"/>
</dbReference>
<dbReference type="InterPro" id="IPR021109">
    <property type="entry name" value="Peptidase_aspartic_dom_sf"/>
</dbReference>
<dbReference type="Proteomes" id="UP001476247">
    <property type="component" value="Unassembled WGS sequence"/>
</dbReference>
<keyword evidence="5" id="KW-0378">Hydrolase</keyword>
<feature type="chain" id="PRO_5045628816" description="rhizopuspepsin" evidence="6">
    <location>
        <begin position="20"/>
        <end position="938"/>
    </location>
</feature>
<dbReference type="SUPFAM" id="SSF50630">
    <property type="entry name" value="Acid proteases"/>
    <property type="match status" value="2"/>
</dbReference>
<feature type="signal peptide" evidence="6">
    <location>
        <begin position="1"/>
        <end position="19"/>
    </location>
</feature>
<dbReference type="PANTHER" id="PTHR47966:SF65">
    <property type="entry name" value="ASPARTIC-TYPE ENDOPEPTIDASE"/>
    <property type="match status" value="1"/>
</dbReference>
<dbReference type="PROSITE" id="PS51767">
    <property type="entry name" value="PEPTIDASE_A1"/>
    <property type="match status" value="2"/>
</dbReference>
<organism evidence="8 9">
    <name type="scientific">Helicostylum pulchrum</name>
    <dbReference type="NCBI Taxonomy" id="562976"/>
    <lineage>
        <taxon>Eukaryota</taxon>
        <taxon>Fungi</taxon>
        <taxon>Fungi incertae sedis</taxon>
        <taxon>Mucoromycota</taxon>
        <taxon>Mucoromycotina</taxon>
        <taxon>Mucoromycetes</taxon>
        <taxon>Mucorales</taxon>
        <taxon>Mucorineae</taxon>
        <taxon>Mucoraceae</taxon>
        <taxon>Helicostylum</taxon>
    </lineage>
</organism>
<sequence>MYLVPFIILLSLLSSLTDASRLIRLPILEQQQQQHSLLKRDVIPALPLYNANAREYLVQIGIGTPPQLFNVTLDTGSSDLWVPSSSCSKDVCPYSRFSESDSSTLNLTKKSFDVQYGSGSAKGVVAYDSVTINGDMTSVNQVLGLASSTQGMAGPSSSHERASGILGLGFSGLMRDPNHDVPFITNLLNNKIIDEPVFSIYLNKQGDYGYTGEIVIGGYETTRFTGKLNFLPVVTYDAKSGKANLGRTYSASGIHKYWTVPGQEITSYKADGTRLFGTKFEDLQPVILDTGTTLSYLPLNTLISLIETVTSNYKPIKLNNGKIQAYEVNCTDFTSQQLWFDFQFSPLAKSFSNNPVVIRVPLNEMVLPQNTNNISTATTCLFGIAPISSGFLNSIGSGWILGQTVLRSAYVVHDMLGFQVGIGAAANGYRSPTFDDDSLESKAAAAYTSMQISTAIIVITTSLVFAANAQVLRLPITRQSRPDPIISSIQKRNAALVKRDPFLASLYNDQGSQYLIEISVGTPPQNFSVTLDTGSADLWIPGSACPTTECPNGVFKESESSTFKNLNSKFTLAYGIGDVNGTYVTDTVSVGGGTVPHQQFGLASDTQQILTNPNTITITQNIANKITNLAKSDTPTANGILGLGYPKLTASSSKGLGVYNPFVFSLAAQNIIADPIFSIYLNSAAATGWSGEIIFGGVDHTKYTGNLTYMPVVSLTAAKKNNNKRALDNINNSNYYWMVNAQGVSIQDGSNTAANLDLKFATTGAFILDTGTTLTYLPTALAQQLVAAAAGSNGYQMDAGSGTYLVDCDAASETASFVMNMAASNDPNAEPITLSIPLSQLFIPLDSTSRSTSTKCLFGIAPSDSVGLGKNMYLVGDSVLRSAYMVFDMANDRIGIAAAAGASGSAVDGVSAPLSAGVVNSPTMFALAGCIVMAVLTF</sequence>
<dbReference type="CDD" id="cd05471">
    <property type="entry name" value="pepsin_like"/>
    <property type="match status" value="1"/>
</dbReference>
<protein>
    <recommendedName>
        <fullName evidence="3">rhizopuspepsin</fullName>
        <ecNumber evidence="3">3.4.23.21</ecNumber>
    </recommendedName>
</protein>